<comment type="caution">
    <text evidence="2">The sequence shown here is derived from an EMBL/GenBank/DDBJ whole genome shotgun (WGS) entry which is preliminary data.</text>
</comment>
<keyword evidence="3" id="KW-1185">Reference proteome</keyword>
<proteinExistence type="predicted"/>
<dbReference type="Proteomes" id="UP001500454">
    <property type="component" value="Unassembled WGS sequence"/>
</dbReference>
<gene>
    <name evidence="2" type="ORF">GCM10023186_42620</name>
</gene>
<dbReference type="Pfam" id="PF14345">
    <property type="entry name" value="GDYXXLXY"/>
    <property type="match status" value="1"/>
</dbReference>
<keyword evidence="1" id="KW-0812">Transmembrane</keyword>
<name>A0ABP8JKN4_9BACT</name>
<dbReference type="InterPro" id="IPR025833">
    <property type="entry name" value="GDYXXLXY"/>
</dbReference>
<evidence type="ECO:0000313" key="2">
    <source>
        <dbReference type="EMBL" id="GAA4392292.1"/>
    </source>
</evidence>
<feature type="transmembrane region" description="Helical" evidence="1">
    <location>
        <begin position="26"/>
        <end position="44"/>
    </location>
</feature>
<accession>A0ABP8JKN4</accession>
<dbReference type="RefSeq" id="WP_345227557.1">
    <property type="nucleotide sequence ID" value="NZ_BAABHA010000015.1"/>
</dbReference>
<keyword evidence="1" id="KW-1133">Transmembrane helix</keyword>
<evidence type="ECO:0000256" key="1">
    <source>
        <dbReference type="SAM" id="Phobius"/>
    </source>
</evidence>
<sequence length="188" mass="20846">MATTAPSWLDPTAAVAPDRQRRWRQLAVALQVAFILAVAAAGYATGYFGQAITLRTTPVDPRDLLYGDYVVLNFSISQLPAKLWRGPQRPRVHQPVYIELRPGPDGAYEAVAIHAAPPGQLPADHAVLRGWVQNSWRSTLRIRYGLERYYVPEGSGRKLERAAGRRELLVQVRVAPWSQARIVGISGL</sequence>
<dbReference type="EMBL" id="BAABHA010000015">
    <property type="protein sequence ID" value="GAA4392292.1"/>
    <property type="molecule type" value="Genomic_DNA"/>
</dbReference>
<keyword evidence="1" id="KW-0472">Membrane</keyword>
<evidence type="ECO:0000313" key="3">
    <source>
        <dbReference type="Proteomes" id="UP001500454"/>
    </source>
</evidence>
<reference evidence="3" key="1">
    <citation type="journal article" date="2019" name="Int. J. Syst. Evol. Microbiol.">
        <title>The Global Catalogue of Microorganisms (GCM) 10K type strain sequencing project: providing services to taxonomists for standard genome sequencing and annotation.</title>
        <authorList>
            <consortium name="The Broad Institute Genomics Platform"/>
            <consortium name="The Broad Institute Genome Sequencing Center for Infectious Disease"/>
            <person name="Wu L."/>
            <person name="Ma J."/>
        </authorList>
    </citation>
    <scope>NUCLEOTIDE SEQUENCE [LARGE SCALE GENOMIC DNA]</scope>
    <source>
        <strain evidence="3">JCM 17924</strain>
    </source>
</reference>
<protein>
    <submittedName>
        <fullName evidence="2">GDYXXLXY domain-containing protein</fullName>
    </submittedName>
</protein>
<organism evidence="2 3">
    <name type="scientific">Hymenobacter koreensis</name>
    <dbReference type="NCBI Taxonomy" id="1084523"/>
    <lineage>
        <taxon>Bacteria</taxon>
        <taxon>Pseudomonadati</taxon>
        <taxon>Bacteroidota</taxon>
        <taxon>Cytophagia</taxon>
        <taxon>Cytophagales</taxon>
        <taxon>Hymenobacteraceae</taxon>
        <taxon>Hymenobacter</taxon>
    </lineage>
</organism>